<comment type="caution">
    <text evidence="1">The sequence shown here is derived from an EMBL/GenBank/DDBJ whole genome shotgun (WGS) entry which is preliminary data.</text>
</comment>
<reference evidence="2" key="1">
    <citation type="journal article" date="2019" name="Gigascience">
        <title>De novo genome assembly of the endangered Acer yangbiense, a plant species with extremely small populations endemic to Yunnan Province, China.</title>
        <authorList>
            <person name="Yang J."/>
            <person name="Wariss H.M."/>
            <person name="Tao L."/>
            <person name="Zhang R."/>
            <person name="Yun Q."/>
            <person name="Hollingsworth P."/>
            <person name="Dao Z."/>
            <person name="Luo G."/>
            <person name="Guo H."/>
            <person name="Ma Y."/>
            <person name="Sun W."/>
        </authorList>
    </citation>
    <scope>NUCLEOTIDE SEQUENCE [LARGE SCALE GENOMIC DNA]</scope>
    <source>
        <strain evidence="2">cv. br00</strain>
    </source>
</reference>
<evidence type="ECO:0008006" key="3">
    <source>
        <dbReference type="Google" id="ProtNLM"/>
    </source>
</evidence>
<keyword evidence="2" id="KW-1185">Reference proteome</keyword>
<gene>
    <name evidence="1" type="ORF">DKX38_024294</name>
</gene>
<evidence type="ECO:0000313" key="2">
    <source>
        <dbReference type="Proteomes" id="UP000326939"/>
    </source>
</evidence>
<dbReference type="AlphaFoldDB" id="A0A5N5JS62"/>
<sequence>MSGKASKRASLGPDVNDKPTIFFKHGSGARVAGNMKKIAGIFTFRLPRTSKVSPARLLRRLRAKVARVIRFVSMRRKSSRKVTSSSLPRSRSVVEAVDSQRAEAIEDCIEFLNSSSSLQRSNSISTNWKGNLGSYGIQAPEIALGTFRTEYGHPSSYLLRLPRAKNGINHLNGPLNDHYCNL</sequence>
<accession>A0A5N5JS62</accession>
<dbReference type="Proteomes" id="UP000326939">
    <property type="component" value="Chromosome 16"/>
</dbReference>
<evidence type="ECO:0000313" key="1">
    <source>
        <dbReference type="EMBL" id="KAB5519975.1"/>
    </source>
</evidence>
<name>A0A5N5JS62_9ROSI</name>
<proteinExistence type="predicted"/>
<dbReference type="PANTHER" id="PTHR34355:SF1">
    <property type="entry name" value="JOSEPHIN-LIKE PROTEIN"/>
    <property type="match status" value="1"/>
</dbReference>
<dbReference type="EMBL" id="VDCV01000016">
    <property type="protein sequence ID" value="KAB5519975.1"/>
    <property type="molecule type" value="Genomic_DNA"/>
</dbReference>
<protein>
    <recommendedName>
        <fullName evidence="3">Josephin-like protein</fullName>
    </recommendedName>
</protein>
<dbReference type="PANTHER" id="PTHR34355">
    <property type="entry name" value="JOSEPHIN-LIKE PROTEIN"/>
    <property type="match status" value="1"/>
</dbReference>
<organism evidence="1 2">
    <name type="scientific">Salix brachista</name>
    <dbReference type="NCBI Taxonomy" id="2182728"/>
    <lineage>
        <taxon>Eukaryota</taxon>
        <taxon>Viridiplantae</taxon>
        <taxon>Streptophyta</taxon>
        <taxon>Embryophyta</taxon>
        <taxon>Tracheophyta</taxon>
        <taxon>Spermatophyta</taxon>
        <taxon>Magnoliopsida</taxon>
        <taxon>eudicotyledons</taxon>
        <taxon>Gunneridae</taxon>
        <taxon>Pentapetalae</taxon>
        <taxon>rosids</taxon>
        <taxon>fabids</taxon>
        <taxon>Malpighiales</taxon>
        <taxon>Salicaceae</taxon>
        <taxon>Saliceae</taxon>
        <taxon>Salix</taxon>
    </lineage>
</organism>